<protein>
    <submittedName>
        <fullName evidence="1">Uncharacterized protein</fullName>
    </submittedName>
</protein>
<evidence type="ECO:0000313" key="2">
    <source>
        <dbReference type="Proteomes" id="UP001319080"/>
    </source>
</evidence>
<dbReference type="EMBL" id="JAHESE010000008">
    <property type="protein sequence ID" value="MBT1708742.1"/>
    <property type="molecule type" value="Genomic_DNA"/>
</dbReference>
<keyword evidence="2" id="KW-1185">Reference proteome</keyword>
<sequence>MARQDGVILLKGQLGGLSFYKTAKDGHLARQKGGVDAKRIRTEAAFARTRENGSEFGRAGQAGRLLRTAFRSLLLNSSDSRTVPRLTQKFTEVIHADTTSLRGARNVVDGDMSLLQGFEFNIDGKLRQTLLAQYSVEVNRATGLVTINVPQFVPAELIAAPTGATNFRLVASVSELDFAADRYNSEVAESEENITGLEAPVTINMPLEVTVGSTSPLVVVLGIEFSQVVNGAMYSINDGSYNALAVVAVDSEG</sequence>
<comment type="caution">
    <text evidence="1">The sequence shown here is derived from an EMBL/GenBank/DDBJ whole genome shotgun (WGS) entry which is preliminary data.</text>
</comment>
<organism evidence="1 2">
    <name type="scientific">Dawidia cretensis</name>
    <dbReference type="NCBI Taxonomy" id="2782350"/>
    <lineage>
        <taxon>Bacteria</taxon>
        <taxon>Pseudomonadati</taxon>
        <taxon>Bacteroidota</taxon>
        <taxon>Cytophagia</taxon>
        <taxon>Cytophagales</taxon>
        <taxon>Chryseotaleaceae</taxon>
        <taxon>Dawidia</taxon>
    </lineage>
</organism>
<dbReference type="RefSeq" id="WP_254084335.1">
    <property type="nucleotide sequence ID" value="NZ_JAHESE010000008.1"/>
</dbReference>
<accession>A0AAP2DZ65</accession>
<reference evidence="1 2" key="1">
    <citation type="submission" date="2021-05" db="EMBL/GenBank/DDBJ databases">
        <title>A Polyphasic approach of four new species of the genus Ohtaekwangia: Ohtaekwangia histidinii sp. nov., Ohtaekwangia cretensis sp. nov., Ohtaekwangia indiensis sp. nov., Ohtaekwangia reichenbachii sp. nov. from diverse environment.</title>
        <authorList>
            <person name="Octaviana S."/>
        </authorList>
    </citation>
    <scope>NUCLEOTIDE SEQUENCE [LARGE SCALE GENOMIC DNA]</scope>
    <source>
        <strain evidence="1 2">PWU5</strain>
    </source>
</reference>
<gene>
    <name evidence="1" type="ORF">KK062_10930</name>
</gene>
<evidence type="ECO:0000313" key="1">
    <source>
        <dbReference type="EMBL" id="MBT1708742.1"/>
    </source>
</evidence>
<proteinExistence type="predicted"/>
<dbReference type="AlphaFoldDB" id="A0AAP2DZ65"/>
<name>A0AAP2DZ65_9BACT</name>
<dbReference type="Proteomes" id="UP001319080">
    <property type="component" value="Unassembled WGS sequence"/>
</dbReference>